<gene>
    <name evidence="3" type="ORF">PUV54_08760</name>
</gene>
<protein>
    <submittedName>
        <fullName evidence="3">Uncharacterized protein</fullName>
    </submittedName>
</protein>
<keyword evidence="2" id="KW-0472">Membrane</keyword>
<accession>A0AAE9ZCI6</accession>
<feature type="transmembrane region" description="Helical" evidence="2">
    <location>
        <begin position="266"/>
        <end position="299"/>
    </location>
</feature>
<evidence type="ECO:0000313" key="4">
    <source>
        <dbReference type="Proteomes" id="UP001214043"/>
    </source>
</evidence>
<keyword evidence="2" id="KW-0812">Transmembrane</keyword>
<dbReference type="EMBL" id="CP118166">
    <property type="protein sequence ID" value="WDI30048.1"/>
    <property type="molecule type" value="Genomic_DNA"/>
</dbReference>
<dbReference type="Proteomes" id="UP001214043">
    <property type="component" value="Chromosome"/>
</dbReference>
<keyword evidence="4" id="KW-1185">Reference proteome</keyword>
<feature type="region of interest" description="Disordered" evidence="1">
    <location>
        <begin position="1"/>
        <end position="59"/>
    </location>
</feature>
<evidence type="ECO:0000313" key="3">
    <source>
        <dbReference type="EMBL" id="WDI30048.1"/>
    </source>
</evidence>
<sequence>MASGENKGGMLNAMRASADSALKRLAPKKAPQHAPASETEQDRPFFSDPTTALFPSGAAAEDESGHALPLAMQLEQSAQAMARRKEDLREPTWRLSSRIEDRREGEITLMAQGLRVIIGLFWLGVAGWLHLGILNARADGLGVVAGAIPFADAAALFRAFFTVAAVGLAVPFGVAALTHLFGNSNNDRIKREAEALGAKMAEAADEFDETLTGLRAAMDKRGHPADAIDDLSRAHLTALEAHDFFREISFLSGDETDRAQRMFKGFLARAGGVGGGGIMGLAVAFITGLLAGGIMMHVAYAPEPEPVADVKAVVAVTSYPWAVQFILAGGLIYALVGGLLSLFTGPLTEGVAAKARAEALTALRSGFASKSALHPADITRRIKDAVDVFRARVGGRSTTSSTTNHTNADFAGDDAEPEWRRRDSSVKFVETGFAGAPREWRTDAYAKKFEAPEAGKTGSKRGSKTP</sequence>
<feature type="transmembrane region" description="Helical" evidence="2">
    <location>
        <begin position="116"/>
        <end position="136"/>
    </location>
</feature>
<proteinExistence type="predicted"/>
<feature type="region of interest" description="Disordered" evidence="1">
    <location>
        <begin position="396"/>
        <end position="417"/>
    </location>
</feature>
<dbReference type="RefSeq" id="WP_274491834.1">
    <property type="nucleotide sequence ID" value="NZ_CP118166.1"/>
</dbReference>
<dbReference type="AlphaFoldDB" id="A0AAE9ZCI6"/>
<reference evidence="3" key="1">
    <citation type="submission" date="2023-02" db="EMBL/GenBank/DDBJ databases">
        <title>Genome sequence of Hyphococcus flavus.</title>
        <authorList>
            <person name="Rong J.-C."/>
            <person name="Zhao Q."/>
            <person name="Yi M."/>
            <person name="Wu J.-Y."/>
        </authorList>
    </citation>
    <scope>NUCLEOTIDE SEQUENCE</scope>
    <source>
        <strain evidence="3">MCCC 1K03223</strain>
    </source>
</reference>
<keyword evidence="2" id="KW-1133">Transmembrane helix</keyword>
<evidence type="ECO:0000256" key="2">
    <source>
        <dbReference type="SAM" id="Phobius"/>
    </source>
</evidence>
<feature type="transmembrane region" description="Helical" evidence="2">
    <location>
        <begin position="319"/>
        <end position="343"/>
    </location>
</feature>
<organism evidence="3 4">
    <name type="scientific">Hyphococcus flavus</name>
    <dbReference type="NCBI Taxonomy" id="1866326"/>
    <lineage>
        <taxon>Bacteria</taxon>
        <taxon>Pseudomonadati</taxon>
        <taxon>Pseudomonadota</taxon>
        <taxon>Alphaproteobacteria</taxon>
        <taxon>Parvularculales</taxon>
        <taxon>Parvularculaceae</taxon>
        <taxon>Hyphococcus</taxon>
    </lineage>
</organism>
<evidence type="ECO:0000256" key="1">
    <source>
        <dbReference type="SAM" id="MobiDB-lite"/>
    </source>
</evidence>
<name>A0AAE9ZCI6_9PROT</name>
<dbReference type="KEGG" id="hfl:PUV54_08760"/>
<feature type="transmembrane region" description="Helical" evidence="2">
    <location>
        <begin position="156"/>
        <end position="181"/>
    </location>
</feature>